<reference evidence="1 2" key="1">
    <citation type="submission" date="2019-04" db="EMBL/GenBank/DDBJ databases">
        <authorList>
            <person name="Liu A."/>
        </authorList>
    </citation>
    <scope>NUCLEOTIDE SEQUENCE [LARGE SCALE GENOMIC DNA]</scope>
    <source>
        <strain evidence="1 2">RZ03</strain>
    </source>
</reference>
<gene>
    <name evidence="1" type="ORF">EM932_11415</name>
</gene>
<name>A0A4S1DXT7_9FLAO</name>
<keyword evidence="2" id="KW-1185">Reference proteome</keyword>
<dbReference type="EMBL" id="SRSO01000014">
    <property type="protein sequence ID" value="TGV02342.1"/>
    <property type="molecule type" value="Genomic_DNA"/>
</dbReference>
<sequence length="140" mass="16026">MKYLIFTCLIFMTFNCKNNNTETETDVNLDALILNQGKPWIVNNETHIGITKMDSLITKFAASKGQNYTLLGESLSKQTSYIIKNCSMKGTAHDQLHVVLVPMLDDISVMKEVNDIRAKKTALLKLQIYIEQYFKHFTTE</sequence>
<dbReference type="OrthoDB" id="1440611at2"/>
<accession>A0A4S1DXT7</accession>
<dbReference type="RefSeq" id="WP_135877319.1">
    <property type="nucleotide sequence ID" value="NZ_SRSO01000014.1"/>
</dbReference>
<evidence type="ECO:0000313" key="1">
    <source>
        <dbReference type="EMBL" id="TGV02342.1"/>
    </source>
</evidence>
<protein>
    <submittedName>
        <fullName evidence="1">Uncharacterized protein</fullName>
    </submittedName>
</protein>
<comment type="caution">
    <text evidence="1">The sequence shown here is derived from an EMBL/GenBank/DDBJ whole genome shotgun (WGS) entry which is preliminary data.</text>
</comment>
<organism evidence="1 2">
    <name type="scientific">Flavivirga rizhaonensis</name>
    <dbReference type="NCBI Taxonomy" id="2559571"/>
    <lineage>
        <taxon>Bacteria</taxon>
        <taxon>Pseudomonadati</taxon>
        <taxon>Bacteroidota</taxon>
        <taxon>Flavobacteriia</taxon>
        <taxon>Flavobacteriales</taxon>
        <taxon>Flavobacteriaceae</taxon>
        <taxon>Flavivirga</taxon>
    </lineage>
</organism>
<proteinExistence type="predicted"/>
<dbReference type="AlphaFoldDB" id="A0A4S1DXT7"/>
<dbReference type="Proteomes" id="UP000307602">
    <property type="component" value="Unassembled WGS sequence"/>
</dbReference>
<evidence type="ECO:0000313" key="2">
    <source>
        <dbReference type="Proteomes" id="UP000307602"/>
    </source>
</evidence>